<dbReference type="EMBL" id="LQXD01000085">
    <property type="protein sequence ID" value="OIJ18931.1"/>
    <property type="molecule type" value="Genomic_DNA"/>
</dbReference>
<keyword evidence="4" id="KW-1185">Reference proteome</keyword>
<evidence type="ECO:0000313" key="4">
    <source>
        <dbReference type="Proteomes" id="UP000180175"/>
    </source>
</evidence>
<name>A0A1S2M2G4_9BACI</name>
<accession>A0A1S2M2G4</accession>
<dbReference type="OrthoDB" id="2444042at2"/>
<dbReference type="EMBL" id="CP063356">
    <property type="protein sequence ID" value="QOY36802.1"/>
    <property type="molecule type" value="Genomic_DNA"/>
</dbReference>
<proteinExistence type="predicted"/>
<evidence type="ECO:0000313" key="2">
    <source>
        <dbReference type="EMBL" id="OIJ18931.1"/>
    </source>
</evidence>
<dbReference type="RefSeq" id="WP_071317042.1">
    <property type="nucleotide sequence ID" value="NZ_CP063356.2"/>
</dbReference>
<evidence type="ECO:0000313" key="3">
    <source>
        <dbReference type="EMBL" id="QOY36802.1"/>
    </source>
</evidence>
<gene>
    <name evidence="3" type="ORF">AWH56_003870</name>
    <name evidence="2" type="ORF">AWH56_10145</name>
</gene>
<dbReference type="Pfam" id="PF09823">
    <property type="entry name" value="DUF2357"/>
    <property type="match status" value="1"/>
</dbReference>
<evidence type="ECO:0000259" key="1">
    <source>
        <dbReference type="Pfam" id="PF09823"/>
    </source>
</evidence>
<organism evidence="2 4">
    <name type="scientific">Anaerobacillus isosaccharinicus</name>
    <dbReference type="NCBI Taxonomy" id="1532552"/>
    <lineage>
        <taxon>Bacteria</taxon>
        <taxon>Bacillati</taxon>
        <taxon>Bacillota</taxon>
        <taxon>Bacilli</taxon>
        <taxon>Bacillales</taxon>
        <taxon>Bacillaceae</taxon>
        <taxon>Anaerobacillus</taxon>
    </lineage>
</organism>
<reference evidence="3 4" key="3">
    <citation type="journal article" date="2019" name="Int. J. Syst. Evol. Microbiol.">
        <title>Anaerobacillus isosaccharinicus sp. nov., an alkaliphilic bacterium which degrades isosaccharinic acid.</title>
        <authorList>
            <person name="Bassil N.M."/>
            <person name="Lloyd J.R."/>
        </authorList>
    </citation>
    <scope>NUCLEOTIDE SEQUENCE [LARGE SCALE GENOMIC DNA]</scope>
    <source>
        <strain evidence="3 4">NB2006</strain>
    </source>
</reference>
<protein>
    <submittedName>
        <fullName evidence="3">DUF2357 domain-containing protein</fullName>
    </submittedName>
</protein>
<feature type="domain" description="DUF2357" evidence="1">
    <location>
        <begin position="128"/>
        <end position="322"/>
    </location>
</feature>
<reference evidence="3" key="4">
    <citation type="submission" date="2020-10" db="EMBL/GenBank/DDBJ databases">
        <authorList>
            <person name="Bassil N.M."/>
            <person name="Lloyd J.R."/>
        </authorList>
    </citation>
    <scope>NUCLEOTIDE SEQUENCE</scope>
    <source>
        <strain evidence="3">NB2006</strain>
    </source>
</reference>
<reference evidence="3 4" key="2">
    <citation type="journal article" date="2017" name="Genome Announc.">
        <title>Draft Genome Sequences of Four Alkaliphilic Bacteria Belonging to the Anaerobacillus Genus.</title>
        <authorList>
            <person name="Bassil N.M."/>
            <person name="Lloyd J.R."/>
        </authorList>
    </citation>
    <scope>NUCLEOTIDE SEQUENCE [LARGE SCALE GENOMIC DNA]</scope>
    <source>
        <strain evidence="3 4">NB2006</strain>
    </source>
</reference>
<dbReference type="InterPro" id="IPR018633">
    <property type="entry name" value="DUF2357"/>
</dbReference>
<dbReference type="KEGG" id="aia:AWH56_003870"/>
<reference evidence="2 4" key="1">
    <citation type="submission" date="2016-10" db="EMBL/GenBank/DDBJ databases">
        <title>Draft genome sequences of four alkaliphilic bacteria belonging to the Anaerobacillus genus.</title>
        <authorList>
            <person name="Bassil N.M."/>
            <person name="Lloyd J.R."/>
        </authorList>
    </citation>
    <scope>NUCLEOTIDE SEQUENCE [LARGE SCALE GENOMIC DNA]</scope>
    <source>
        <strain evidence="2 4">NB2006</strain>
    </source>
</reference>
<dbReference type="AlphaFoldDB" id="A0A1S2M2G4"/>
<dbReference type="Proteomes" id="UP000180175">
    <property type="component" value="Chromosome"/>
</dbReference>
<sequence>MAIHCKNQVLPLHLYFEDVRGKVYDITKIWNKQSEIKYDELPILMENARIGLRFYLESEDIDIQNASLRIQTSRYRDVEEKEIFTIPLSSKEELHWLYQGEKKDEEFPWRMGVYFIELHLNGNVYVGGFNVVPLHLNVSQVEKMHDFLNEQVRGIIYDFVYSGESLNTNSNLDLPEYWYYDYARQLSEYYTGFMHSMTKLTKRPHEYIQTIYEPSLTQGRTDSKSIRWATSNKGQVKNRGAAQQLYTLNKKKHSHINTKPNKWLKNILLIWANDISEVSLAIQKDKERLIKRSNELKSEYEGIIARKEKLANRKDVGENTRRDIKSRLIMCEKDQVKAQNQYHILKNWLNLCKRQIMPT</sequence>